<dbReference type="PATRIC" id="fig|797209.4.peg.3114"/>
<name>E7QWH3_HALPU</name>
<accession>E7QWH3</accession>
<evidence type="ECO:0000313" key="3">
    <source>
        <dbReference type="EMBL" id="SHL38160.1"/>
    </source>
</evidence>
<dbReference type="InterPro" id="IPR002734">
    <property type="entry name" value="RibDG_C"/>
</dbReference>
<reference evidence="5" key="2">
    <citation type="submission" date="2016-11" db="EMBL/GenBank/DDBJ databases">
        <authorList>
            <person name="Varghese N."/>
            <person name="Submissions S."/>
        </authorList>
    </citation>
    <scope>NUCLEOTIDE SEQUENCE [LARGE SCALE GENOMIC DNA]</scope>
    <source>
        <strain evidence="5">DX253</strain>
    </source>
</reference>
<organism evidence="2 4">
    <name type="scientific">Haladaptatus paucihalophilus DX253</name>
    <dbReference type="NCBI Taxonomy" id="797209"/>
    <lineage>
        <taxon>Archaea</taxon>
        <taxon>Methanobacteriati</taxon>
        <taxon>Methanobacteriota</taxon>
        <taxon>Stenosarchaea group</taxon>
        <taxon>Halobacteria</taxon>
        <taxon>Halobacteriales</taxon>
        <taxon>Haladaptataceae</taxon>
        <taxon>Haladaptatus</taxon>
    </lineage>
</organism>
<reference evidence="2 4" key="1">
    <citation type="journal article" date="2014" name="ISME J.">
        <title>Trehalose/2-sulfotrehalose biosynthesis and glycine-betaine uptake are widely spread mechanisms for osmoadaptation in the Halobacteriales.</title>
        <authorList>
            <person name="Youssef N.H."/>
            <person name="Savage-Ashlock K.N."/>
            <person name="McCully A.L."/>
            <person name="Luedtke B."/>
            <person name="Shaw E.I."/>
            <person name="Hoff W.D."/>
            <person name="Elshahed M.S."/>
        </authorList>
    </citation>
    <scope>NUCLEOTIDE SEQUENCE [LARGE SCALE GENOMIC DNA]</scope>
    <source>
        <strain evidence="2 4">DX253</strain>
    </source>
</reference>
<protein>
    <submittedName>
        <fullName evidence="2">Bifunctional deaminase-reductase domain protein</fullName>
    </submittedName>
    <submittedName>
        <fullName evidence="3">RibD C-terminal domain-containing protein</fullName>
    </submittedName>
</protein>
<dbReference type="GO" id="GO:0008703">
    <property type="term" value="F:5-amino-6-(5-phosphoribosylamino)uracil reductase activity"/>
    <property type="evidence" value="ECO:0007669"/>
    <property type="project" value="InterPro"/>
</dbReference>
<dbReference type="PANTHER" id="PTHR38011:SF12">
    <property type="entry name" value="BIFUNCTIONAL DEAMINASE-REDUCTASE DOMAIN PROTEIN"/>
    <property type="match status" value="1"/>
</dbReference>
<dbReference type="SUPFAM" id="SSF53597">
    <property type="entry name" value="Dihydrofolate reductase-like"/>
    <property type="match status" value="1"/>
</dbReference>
<keyword evidence="5" id="KW-1185">Reference proteome</keyword>
<dbReference type="Proteomes" id="UP000184203">
    <property type="component" value="Unassembled WGS sequence"/>
</dbReference>
<sequence>MSNVIVGIGMSVDGFIAGPNSSPQNALGDNGQQIHQWMYELESWRERQDRTGGEKNKDDEVVREAFDRVGAYIMGRRMFDEGEVSWPNPPPFQAPVFVLTHQRRDPWVREGGTTFTFVTDGIDSALEQATEAAGKQDVRIAGGAAVVQQFLEAGLIDELQIHIAPVLLGDGIRLFDNMNLEPNKLKIKRVISSPTVTHLSYYLQSED</sequence>
<dbReference type="PANTHER" id="PTHR38011">
    <property type="entry name" value="DIHYDROFOLATE REDUCTASE FAMILY PROTEIN (AFU_ORTHOLOGUE AFUA_8G06820)"/>
    <property type="match status" value="1"/>
</dbReference>
<dbReference type="Gene3D" id="3.40.430.10">
    <property type="entry name" value="Dihydrofolate Reductase, subunit A"/>
    <property type="match status" value="1"/>
</dbReference>
<gene>
    <name evidence="3" type="ORF">SAMN05444342_3720</name>
    <name evidence="2" type="ORF">ZOD2009_15806</name>
</gene>
<reference evidence="3" key="3">
    <citation type="submission" date="2016-11" db="EMBL/GenBank/DDBJ databases">
        <authorList>
            <person name="Jaros S."/>
            <person name="Januszkiewicz K."/>
            <person name="Wedrychowicz H."/>
        </authorList>
    </citation>
    <scope>NUCLEOTIDE SEQUENCE [LARGE SCALE GENOMIC DNA]</scope>
    <source>
        <strain evidence="3">DX253</strain>
    </source>
</reference>
<dbReference type="STRING" id="797209.GCA_000376445_04189"/>
<evidence type="ECO:0000313" key="2">
    <source>
        <dbReference type="EMBL" id="EFW91069.1"/>
    </source>
</evidence>
<evidence type="ECO:0000313" key="5">
    <source>
        <dbReference type="Proteomes" id="UP000184203"/>
    </source>
</evidence>
<dbReference type="EMBL" id="AEMG01000018">
    <property type="protein sequence ID" value="EFW91069.1"/>
    <property type="molecule type" value="Genomic_DNA"/>
</dbReference>
<proteinExistence type="predicted"/>
<feature type="domain" description="Bacterial bifunctional deaminase-reductase C-terminal" evidence="1">
    <location>
        <begin position="4"/>
        <end position="192"/>
    </location>
</feature>
<evidence type="ECO:0000313" key="4">
    <source>
        <dbReference type="Proteomes" id="UP000003751"/>
    </source>
</evidence>
<dbReference type="eggNOG" id="arCOG01490">
    <property type="taxonomic scope" value="Archaea"/>
</dbReference>
<dbReference type="Proteomes" id="UP000003751">
    <property type="component" value="Unassembled WGS sequence"/>
</dbReference>
<dbReference type="EMBL" id="FRAN01000006">
    <property type="protein sequence ID" value="SHL38160.1"/>
    <property type="molecule type" value="Genomic_DNA"/>
</dbReference>
<dbReference type="InterPro" id="IPR024072">
    <property type="entry name" value="DHFR-like_dom_sf"/>
</dbReference>
<dbReference type="OrthoDB" id="7348at2157"/>
<dbReference type="AlphaFoldDB" id="E7QWH3"/>
<dbReference type="RefSeq" id="WP_007981380.1">
    <property type="nucleotide sequence ID" value="NZ_AEMG01000018.1"/>
</dbReference>
<evidence type="ECO:0000259" key="1">
    <source>
        <dbReference type="Pfam" id="PF01872"/>
    </source>
</evidence>
<dbReference type="Pfam" id="PF01872">
    <property type="entry name" value="RibD_C"/>
    <property type="match status" value="1"/>
</dbReference>
<dbReference type="InterPro" id="IPR050765">
    <property type="entry name" value="Riboflavin_Biosynth_HTPR"/>
</dbReference>
<dbReference type="GO" id="GO:0009231">
    <property type="term" value="P:riboflavin biosynthetic process"/>
    <property type="evidence" value="ECO:0007669"/>
    <property type="project" value="InterPro"/>
</dbReference>